<dbReference type="SUPFAM" id="SSF57180">
    <property type="entry name" value="Cellulose-binding domain"/>
    <property type="match status" value="1"/>
</dbReference>
<evidence type="ECO:0000256" key="3">
    <source>
        <dbReference type="ARBA" id="ARBA00007792"/>
    </source>
</evidence>
<dbReference type="PROSITE" id="PS51164">
    <property type="entry name" value="CBM1_2"/>
    <property type="match status" value="1"/>
</dbReference>
<feature type="chain" id="PRO_5008608531" description="Endo-1,4-beta-xylanase" evidence="14">
    <location>
        <begin position="20"/>
        <end position="276"/>
    </location>
</feature>
<feature type="signal peptide" evidence="14">
    <location>
        <begin position="1"/>
        <end position="19"/>
    </location>
</feature>
<comment type="similarity">
    <text evidence="3 11 12">Belongs to the glycosyl hydrolase 11 (cellulase G) family.</text>
</comment>
<comment type="pathway">
    <text evidence="2 11 12">Glycan degradation; xylan degradation.</text>
</comment>
<dbReference type="PROSITE" id="PS00562">
    <property type="entry name" value="CBM1_1"/>
    <property type="match status" value="1"/>
</dbReference>
<accession>A0A1B8GFB7</accession>
<dbReference type="UniPathway" id="UPA00114"/>
<dbReference type="PANTHER" id="PTHR46828">
    <property type="entry name" value="ENDO-1,4-BETA-XYLANASE A-RELATED"/>
    <property type="match status" value="1"/>
</dbReference>
<dbReference type="InterPro" id="IPR013320">
    <property type="entry name" value="ConA-like_dom_sf"/>
</dbReference>
<keyword evidence="5 11" id="KW-0858">Xylan degradation</keyword>
<dbReference type="EMBL" id="KV460243">
    <property type="protein sequence ID" value="OBT94525.1"/>
    <property type="molecule type" value="Genomic_DNA"/>
</dbReference>
<evidence type="ECO:0000256" key="13">
    <source>
        <dbReference type="SAM" id="MobiDB-lite"/>
    </source>
</evidence>
<dbReference type="Proteomes" id="UP000091956">
    <property type="component" value="Unassembled WGS sequence"/>
</dbReference>
<evidence type="ECO:0000256" key="10">
    <source>
        <dbReference type="ARBA" id="ARBA00023326"/>
    </source>
</evidence>
<feature type="domain" description="GH11" evidence="16">
    <location>
        <begin position="30"/>
        <end position="219"/>
    </location>
</feature>
<feature type="active site" description="Nucleophile" evidence="11">
    <location>
        <position position="114"/>
    </location>
</feature>
<sequence length="276" mass="29271">MVSFTYLLVAASAVACVFGEEPTSPNPRLKKRTNQTGTHDGYYYSFWSDDQGQATYTNKAGGEYAVTWGGQGNFVAGKGWNPGKAQTISYSGTFSPNGNGYLSIYGWTRSPLIEYYIVESFGTYDPSSAAALKGTITVDGSVYNILQTTRTNQPSIDGTSTFQQFWSVRQNHRTSGSVDVAAHFNAWASHGMNLGTQHNYQIVASEGYHSSGSADITVGSAGTGTTPTNPPTSSTPPSSGNCAALYGQCGGQGWTGASCCASGTCKLSNQWYSQCL</sequence>
<evidence type="ECO:0000256" key="9">
    <source>
        <dbReference type="ARBA" id="ARBA00023295"/>
    </source>
</evidence>
<protein>
    <recommendedName>
        <fullName evidence="4 11">Endo-1,4-beta-xylanase</fullName>
        <ecNumber evidence="4 11">3.2.1.8</ecNumber>
    </recommendedName>
</protein>
<dbReference type="InterPro" id="IPR013319">
    <property type="entry name" value="GH11/12"/>
</dbReference>
<evidence type="ECO:0000256" key="5">
    <source>
        <dbReference type="ARBA" id="ARBA00022651"/>
    </source>
</evidence>
<keyword evidence="10 11" id="KW-0624">Polysaccharide degradation</keyword>
<dbReference type="PRINTS" id="PR00911">
    <property type="entry name" value="GLHYDRLASE11"/>
</dbReference>
<evidence type="ECO:0000313" key="18">
    <source>
        <dbReference type="Proteomes" id="UP000091956"/>
    </source>
</evidence>
<dbReference type="FunFam" id="2.60.120.180:FF:000001">
    <property type="entry name" value="Endo-1,4-beta-xylanase"/>
    <property type="match status" value="1"/>
</dbReference>
<evidence type="ECO:0000256" key="11">
    <source>
        <dbReference type="PROSITE-ProRule" id="PRU01097"/>
    </source>
</evidence>
<proteinExistence type="inferred from homology"/>
<keyword evidence="9 11" id="KW-0326">Glycosidase</keyword>
<evidence type="ECO:0000256" key="8">
    <source>
        <dbReference type="ARBA" id="ARBA00023277"/>
    </source>
</evidence>
<dbReference type="GO" id="GO:0031176">
    <property type="term" value="F:endo-1,4-beta-xylanase activity"/>
    <property type="evidence" value="ECO:0007669"/>
    <property type="project" value="UniProtKB-UniRule"/>
</dbReference>
<evidence type="ECO:0000256" key="1">
    <source>
        <dbReference type="ARBA" id="ARBA00000681"/>
    </source>
</evidence>
<keyword evidence="18" id="KW-1185">Reference proteome</keyword>
<evidence type="ECO:0000313" key="17">
    <source>
        <dbReference type="EMBL" id="OBT94525.1"/>
    </source>
</evidence>
<evidence type="ECO:0000256" key="14">
    <source>
        <dbReference type="SAM" id="SignalP"/>
    </source>
</evidence>
<evidence type="ECO:0000259" key="15">
    <source>
        <dbReference type="PROSITE" id="PS51164"/>
    </source>
</evidence>
<comment type="catalytic activity">
    <reaction evidence="1 11 12">
        <text>Endohydrolysis of (1-&gt;4)-beta-D-xylosidic linkages in xylans.</text>
        <dbReference type="EC" id="3.2.1.8"/>
    </reaction>
</comment>
<keyword evidence="8 11" id="KW-0119">Carbohydrate metabolism</keyword>
<keyword evidence="7 11" id="KW-0378">Hydrolase</keyword>
<dbReference type="PROSITE" id="PS00776">
    <property type="entry name" value="GH11_1"/>
    <property type="match status" value="1"/>
</dbReference>
<dbReference type="GO" id="GO:0005576">
    <property type="term" value="C:extracellular region"/>
    <property type="evidence" value="ECO:0007669"/>
    <property type="project" value="InterPro"/>
</dbReference>
<dbReference type="RefSeq" id="XP_018128258.1">
    <property type="nucleotide sequence ID" value="XM_018276694.2"/>
</dbReference>
<dbReference type="InterPro" id="IPR035971">
    <property type="entry name" value="CBD_sf"/>
</dbReference>
<evidence type="ECO:0000256" key="12">
    <source>
        <dbReference type="RuleBase" id="RU362015"/>
    </source>
</evidence>
<dbReference type="AlphaFoldDB" id="A0A1B8GFB7"/>
<dbReference type="SMART" id="SM00236">
    <property type="entry name" value="fCBD"/>
    <property type="match status" value="1"/>
</dbReference>
<feature type="region of interest" description="Disordered" evidence="13">
    <location>
        <begin position="216"/>
        <end position="237"/>
    </location>
</feature>
<dbReference type="InterPro" id="IPR033123">
    <property type="entry name" value="GH11_dom"/>
</dbReference>
<evidence type="ECO:0000256" key="4">
    <source>
        <dbReference type="ARBA" id="ARBA00012590"/>
    </source>
</evidence>
<feature type="domain" description="CBM1" evidence="15">
    <location>
        <begin position="241"/>
        <end position="276"/>
    </location>
</feature>
<reference evidence="18" key="2">
    <citation type="journal article" date="2018" name="Nat. Commun.">
        <title>Extreme sensitivity to ultraviolet light in the fungal pathogen causing white-nose syndrome of bats.</title>
        <authorList>
            <person name="Palmer J.M."/>
            <person name="Drees K.P."/>
            <person name="Foster J.T."/>
            <person name="Lindner D.L."/>
        </authorList>
    </citation>
    <scope>NUCLEOTIDE SEQUENCE [LARGE SCALE GENOMIC DNA]</scope>
    <source>
        <strain evidence="18">UAMH 10579</strain>
    </source>
</reference>
<evidence type="ECO:0000256" key="7">
    <source>
        <dbReference type="ARBA" id="ARBA00022801"/>
    </source>
</evidence>
<dbReference type="GeneID" id="28840645"/>
<keyword evidence="6 14" id="KW-0732">Signal</keyword>
<evidence type="ECO:0000259" key="16">
    <source>
        <dbReference type="PROSITE" id="PS51761"/>
    </source>
</evidence>
<name>A0A1B8GFB7_9PEZI</name>
<dbReference type="Pfam" id="PF00734">
    <property type="entry name" value="CBM_1"/>
    <property type="match status" value="1"/>
</dbReference>
<dbReference type="EC" id="3.2.1.8" evidence="4 11"/>
<feature type="active site" description="Proton donor" evidence="11">
    <location>
        <position position="206"/>
    </location>
</feature>
<evidence type="ECO:0000256" key="2">
    <source>
        <dbReference type="ARBA" id="ARBA00004851"/>
    </source>
</evidence>
<dbReference type="PANTHER" id="PTHR46828:SF3">
    <property type="entry name" value="ENDO-1,4-BETA-XYLANASE"/>
    <property type="match status" value="1"/>
</dbReference>
<dbReference type="GO" id="GO:0045493">
    <property type="term" value="P:xylan catabolic process"/>
    <property type="evidence" value="ECO:0007669"/>
    <property type="project" value="UniProtKB-UniRule"/>
</dbReference>
<gene>
    <name evidence="17" type="ORF">VE01_07259</name>
</gene>
<dbReference type="PROSITE" id="PS51761">
    <property type="entry name" value="GH11_3"/>
    <property type="match status" value="1"/>
</dbReference>
<dbReference type="GO" id="GO:0030248">
    <property type="term" value="F:cellulose binding"/>
    <property type="evidence" value="ECO:0007669"/>
    <property type="project" value="InterPro"/>
</dbReference>
<dbReference type="Pfam" id="PF00457">
    <property type="entry name" value="Glyco_hydro_11"/>
    <property type="match status" value="1"/>
</dbReference>
<dbReference type="OrthoDB" id="3433435at2759"/>
<dbReference type="InterPro" id="IPR018208">
    <property type="entry name" value="GH11_AS_1"/>
</dbReference>
<dbReference type="Gene3D" id="2.60.120.180">
    <property type="match status" value="1"/>
</dbReference>
<dbReference type="SUPFAM" id="SSF49899">
    <property type="entry name" value="Concanavalin A-like lectins/glucanases"/>
    <property type="match status" value="1"/>
</dbReference>
<organism evidence="17 18">
    <name type="scientific">Pseudogymnoascus verrucosus</name>
    <dbReference type="NCBI Taxonomy" id="342668"/>
    <lineage>
        <taxon>Eukaryota</taxon>
        <taxon>Fungi</taxon>
        <taxon>Dikarya</taxon>
        <taxon>Ascomycota</taxon>
        <taxon>Pezizomycotina</taxon>
        <taxon>Leotiomycetes</taxon>
        <taxon>Thelebolales</taxon>
        <taxon>Thelebolaceae</taxon>
        <taxon>Pseudogymnoascus</taxon>
    </lineage>
</organism>
<dbReference type="InterPro" id="IPR000254">
    <property type="entry name" value="CBD"/>
</dbReference>
<evidence type="ECO:0000256" key="6">
    <source>
        <dbReference type="ARBA" id="ARBA00022729"/>
    </source>
</evidence>
<dbReference type="InterPro" id="IPR001137">
    <property type="entry name" value="Glyco_hydro_11"/>
</dbReference>
<reference evidence="17 18" key="1">
    <citation type="submission" date="2016-03" db="EMBL/GenBank/DDBJ databases">
        <title>Comparative genomics of Pseudogymnoascus destructans, the fungus causing white-nose syndrome of bats.</title>
        <authorList>
            <person name="Palmer J.M."/>
            <person name="Drees K.P."/>
            <person name="Foster J.T."/>
            <person name="Lindner D.L."/>
        </authorList>
    </citation>
    <scope>NUCLEOTIDE SEQUENCE [LARGE SCALE GENOMIC DNA]</scope>
    <source>
        <strain evidence="17 18">UAMH 10579</strain>
    </source>
</reference>